<evidence type="ECO:0000256" key="1">
    <source>
        <dbReference type="ARBA" id="ARBA00022448"/>
    </source>
</evidence>
<dbReference type="RefSeq" id="WP_233697410.1">
    <property type="nucleotide sequence ID" value="NZ_JAJNBZ010000012.1"/>
</dbReference>
<dbReference type="Gene3D" id="3.40.50.1980">
    <property type="entry name" value="Nitrogenase molybdenum iron protein domain"/>
    <property type="match status" value="2"/>
</dbReference>
<reference evidence="3 4" key="1">
    <citation type="submission" date="2021-11" db="EMBL/GenBank/DDBJ databases">
        <title>Draft genome sequence of Paenibacillus profundus YoMME, a new Gram-positive bacteria with exoelectrogenic properties.</title>
        <authorList>
            <person name="Hubenova Y."/>
            <person name="Hubenova E."/>
            <person name="Manasiev Y."/>
            <person name="Peykov S."/>
            <person name="Mitov M."/>
        </authorList>
    </citation>
    <scope>NUCLEOTIDE SEQUENCE [LARGE SCALE GENOMIC DNA]</scope>
    <source>
        <strain evidence="3 4">YoMME</strain>
    </source>
</reference>
<dbReference type="PANTHER" id="PTHR30532">
    <property type="entry name" value="IRON III DICITRATE-BINDING PERIPLASMIC PROTEIN"/>
    <property type="match status" value="1"/>
</dbReference>
<dbReference type="Proteomes" id="UP001199916">
    <property type="component" value="Unassembled WGS sequence"/>
</dbReference>
<organism evidence="3 4">
    <name type="scientific">Paenibacillus profundus</name>
    <dbReference type="NCBI Taxonomy" id="1173085"/>
    <lineage>
        <taxon>Bacteria</taxon>
        <taxon>Bacillati</taxon>
        <taxon>Bacillota</taxon>
        <taxon>Bacilli</taxon>
        <taxon>Bacillales</taxon>
        <taxon>Paenibacillaceae</taxon>
        <taxon>Paenibacillus</taxon>
    </lineage>
</organism>
<dbReference type="SUPFAM" id="SSF53807">
    <property type="entry name" value="Helical backbone' metal receptor"/>
    <property type="match status" value="1"/>
</dbReference>
<evidence type="ECO:0000313" key="4">
    <source>
        <dbReference type="Proteomes" id="UP001199916"/>
    </source>
</evidence>
<proteinExistence type="predicted"/>
<accession>A0ABS8YME5</accession>
<dbReference type="InterPro" id="IPR051313">
    <property type="entry name" value="Bact_iron-sidero_bind"/>
</dbReference>
<dbReference type="EMBL" id="JAJNBZ010000012">
    <property type="protein sequence ID" value="MCE5170754.1"/>
    <property type="molecule type" value="Genomic_DNA"/>
</dbReference>
<evidence type="ECO:0000256" key="2">
    <source>
        <dbReference type="ARBA" id="ARBA00022729"/>
    </source>
</evidence>
<name>A0ABS8YME5_9BACL</name>
<keyword evidence="1" id="KW-0813">Transport</keyword>
<keyword evidence="4" id="KW-1185">Reference proteome</keyword>
<comment type="caution">
    <text evidence="3">The sequence shown here is derived from an EMBL/GenBank/DDBJ whole genome shotgun (WGS) entry which is preliminary data.</text>
</comment>
<sequence length="333" mass="37776">MHLLKRTEVISGQAGAGNVTVSVEFPSLLSCDHTIKIRLDNAWTVLQKGQVMLLRAGKVVEPKRIVAMQYAGDLLALGIKPVAAPFTAWEVSPLVVGELEGTLDLEQDGMMRCLQTIEVDVIIAPEYLYYWPGKLEQLEQFASVIVLPWNRLDRMEAVRLMGRIVGRESAAEQWIHRYLSLAASAASKLKELIRPGDTVGLYEVWEDYTICIWNATARGAYNLYHALKLTPHPRIQQEVLATDTHLFVEESLLPEYAADHMFVVLPSESSDLYRSFRDKLSERQVWRELLAQGRRRVYPLKLEEFWCNDAAALEKQLDIMTDLMLNATAAHIK</sequence>
<evidence type="ECO:0000313" key="3">
    <source>
        <dbReference type="EMBL" id="MCE5170754.1"/>
    </source>
</evidence>
<dbReference type="PANTHER" id="PTHR30532:SF26">
    <property type="entry name" value="IRON(3+)-HYDROXAMATE-BINDING PROTEIN FHUD"/>
    <property type="match status" value="1"/>
</dbReference>
<gene>
    <name evidence="3" type="ORF">LQV63_15720</name>
</gene>
<protein>
    <recommendedName>
        <fullName evidence="5">Fe/B12 periplasmic-binding domain-containing protein</fullName>
    </recommendedName>
</protein>
<keyword evidence="2" id="KW-0732">Signal</keyword>
<evidence type="ECO:0008006" key="5">
    <source>
        <dbReference type="Google" id="ProtNLM"/>
    </source>
</evidence>